<feature type="domain" description="Response regulatory" evidence="4">
    <location>
        <begin position="7"/>
        <end position="124"/>
    </location>
</feature>
<accession>W4LLS6</accession>
<dbReference type="EMBL" id="AZHW01000513">
    <property type="protein sequence ID" value="ETW98849.1"/>
    <property type="molecule type" value="Genomic_DNA"/>
</dbReference>
<dbReference type="PATRIC" id="fig|1429438.4.peg.3365"/>
<sequence length="161" mass="17984">MAVPSYQLLVIDDSKRDILLLERILGQAEDAAFSVMHVESAQAGLDALGENAFDLVLLDYYLPDMDGLKFLEEKQNRGLTAPVIMLTAFGQERLPVAAMQAGALDYFRKDEINSSLLGKAIRQAIEKSRLQAEMIADAERLRELEEMVARLQQQLGEQQSD</sequence>
<feature type="modified residue" description="4-aspartylphosphate" evidence="2">
    <location>
        <position position="59"/>
    </location>
</feature>
<dbReference type="GO" id="GO:0000160">
    <property type="term" value="P:phosphorelay signal transduction system"/>
    <property type="evidence" value="ECO:0007669"/>
    <property type="project" value="InterPro"/>
</dbReference>
<evidence type="ECO:0000256" key="3">
    <source>
        <dbReference type="SAM" id="Coils"/>
    </source>
</evidence>
<keyword evidence="1 2" id="KW-0597">Phosphoprotein</keyword>
<evidence type="ECO:0000313" key="5">
    <source>
        <dbReference type="EMBL" id="ETW98849.1"/>
    </source>
</evidence>
<gene>
    <name evidence="5" type="ORF">ETSY1_17145</name>
</gene>
<dbReference type="PANTHER" id="PTHR44591">
    <property type="entry name" value="STRESS RESPONSE REGULATOR PROTEIN 1"/>
    <property type="match status" value="1"/>
</dbReference>
<dbReference type="PROSITE" id="PS50110">
    <property type="entry name" value="RESPONSE_REGULATORY"/>
    <property type="match status" value="1"/>
</dbReference>
<protein>
    <recommendedName>
        <fullName evidence="4">Response regulatory domain-containing protein</fullName>
    </recommendedName>
</protein>
<dbReference type="InterPro" id="IPR001789">
    <property type="entry name" value="Sig_transdc_resp-reg_receiver"/>
</dbReference>
<evidence type="ECO:0000256" key="1">
    <source>
        <dbReference type="ARBA" id="ARBA00022553"/>
    </source>
</evidence>
<evidence type="ECO:0000256" key="2">
    <source>
        <dbReference type="PROSITE-ProRule" id="PRU00169"/>
    </source>
</evidence>
<proteinExistence type="predicted"/>
<dbReference type="Pfam" id="PF00072">
    <property type="entry name" value="Response_reg"/>
    <property type="match status" value="1"/>
</dbReference>
<keyword evidence="6" id="KW-1185">Reference proteome</keyword>
<dbReference type="HOGENOM" id="CLU_000445_69_8_7"/>
<dbReference type="InterPro" id="IPR050595">
    <property type="entry name" value="Bact_response_regulator"/>
</dbReference>
<dbReference type="CDD" id="cd00156">
    <property type="entry name" value="REC"/>
    <property type="match status" value="1"/>
</dbReference>
<dbReference type="AlphaFoldDB" id="W4LLS6"/>
<dbReference type="Gene3D" id="3.40.50.2300">
    <property type="match status" value="1"/>
</dbReference>
<dbReference type="InterPro" id="IPR011006">
    <property type="entry name" value="CheY-like_superfamily"/>
</dbReference>
<dbReference type="PANTHER" id="PTHR44591:SF3">
    <property type="entry name" value="RESPONSE REGULATORY DOMAIN-CONTAINING PROTEIN"/>
    <property type="match status" value="1"/>
</dbReference>
<dbReference type="SMART" id="SM00448">
    <property type="entry name" value="REC"/>
    <property type="match status" value="1"/>
</dbReference>
<organism evidence="5 6">
    <name type="scientific">Entotheonella factor</name>
    <dbReference type="NCBI Taxonomy" id="1429438"/>
    <lineage>
        <taxon>Bacteria</taxon>
        <taxon>Pseudomonadati</taxon>
        <taxon>Nitrospinota/Tectimicrobiota group</taxon>
        <taxon>Candidatus Tectimicrobiota</taxon>
        <taxon>Candidatus Entotheonellia</taxon>
        <taxon>Candidatus Entotheonellales</taxon>
        <taxon>Candidatus Entotheonellaceae</taxon>
        <taxon>Candidatus Entotheonella</taxon>
    </lineage>
</organism>
<feature type="coiled-coil region" evidence="3">
    <location>
        <begin position="127"/>
        <end position="161"/>
    </location>
</feature>
<reference evidence="5 6" key="1">
    <citation type="journal article" date="2014" name="Nature">
        <title>An environmental bacterial taxon with a large and distinct metabolic repertoire.</title>
        <authorList>
            <person name="Wilson M.C."/>
            <person name="Mori T."/>
            <person name="Ruckert C."/>
            <person name="Uria A.R."/>
            <person name="Helf M.J."/>
            <person name="Takada K."/>
            <person name="Gernert C."/>
            <person name="Steffens U.A."/>
            <person name="Heycke N."/>
            <person name="Schmitt S."/>
            <person name="Rinke C."/>
            <person name="Helfrich E.J."/>
            <person name="Brachmann A.O."/>
            <person name="Gurgui C."/>
            <person name="Wakimoto T."/>
            <person name="Kracht M."/>
            <person name="Crusemann M."/>
            <person name="Hentschel U."/>
            <person name="Abe I."/>
            <person name="Matsunaga S."/>
            <person name="Kalinowski J."/>
            <person name="Takeyama H."/>
            <person name="Piel J."/>
        </authorList>
    </citation>
    <scope>NUCLEOTIDE SEQUENCE [LARGE SCALE GENOMIC DNA]</scope>
    <source>
        <strain evidence="6">TSY1</strain>
    </source>
</reference>
<evidence type="ECO:0000259" key="4">
    <source>
        <dbReference type="PROSITE" id="PS50110"/>
    </source>
</evidence>
<evidence type="ECO:0000313" key="6">
    <source>
        <dbReference type="Proteomes" id="UP000019141"/>
    </source>
</evidence>
<dbReference type="Proteomes" id="UP000019141">
    <property type="component" value="Unassembled WGS sequence"/>
</dbReference>
<keyword evidence="3" id="KW-0175">Coiled coil</keyword>
<comment type="caution">
    <text evidence="5">The sequence shown here is derived from an EMBL/GenBank/DDBJ whole genome shotgun (WGS) entry which is preliminary data.</text>
</comment>
<name>W4LLS6_ENTF1</name>
<dbReference type="SUPFAM" id="SSF52172">
    <property type="entry name" value="CheY-like"/>
    <property type="match status" value="1"/>
</dbReference>